<sequence>MAPLPGSPLHAEPAAGQIHLLATVPDPQLPPPDLHCTSIWPASSPVPTPSGMQPSLLFSVPHGCLAAYGGNACGGLLRGVVIADARLLCAVAIAYGGNAFWREPQSMPSSTWATANLTLLHVLFRTENATGESSIVPGEDLGRQWRMILQPGLLTVFRLNKYLDLHENEWDNSTQKLERNRSDGYSLTRQVC</sequence>
<dbReference type="AlphaFoldDB" id="M7ZXZ2"/>
<proteinExistence type="predicted"/>
<name>M7ZXZ2_TRIUA</name>
<organism evidence="1">
    <name type="scientific">Triticum urartu</name>
    <name type="common">Red wild einkorn</name>
    <name type="synonym">Crithodium urartu</name>
    <dbReference type="NCBI Taxonomy" id="4572"/>
    <lineage>
        <taxon>Eukaryota</taxon>
        <taxon>Viridiplantae</taxon>
        <taxon>Streptophyta</taxon>
        <taxon>Embryophyta</taxon>
        <taxon>Tracheophyta</taxon>
        <taxon>Spermatophyta</taxon>
        <taxon>Magnoliopsida</taxon>
        <taxon>Liliopsida</taxon>
        <taxon>Poales</taxon>
        <taxon>Poaceae</taxon>
        <taxon>BOP clade</taxon>
        <taxon>Pooideae</taxon>
        <taxon>Triticodae</taxon>
        <taxon>Triticeae</taxon>
        <taxon>Triticinae</taxon>
        <taxon>Triticum</taxon>
    </lineage>
</organism>
<reference evidence="1" key="1">
    <citation type="journal article" date="2013" name="Nature">
        <title>Draft genome of the wheat A-genome progenitor Triticum urartu.</title>
        <authorList>
            <person name="Ling H.Q."/>
            <person name="Zhao S."/>
            <person name="Liu D."/>
            <person name="Wang J."/>
            <person name="Sun H."/>
            <person name="Zhang C."/>
            <person name="Fan H."/>
            <person name="Li D."/>
            <person name="Dong L."/>
            <person name="Tao Y."/>
            <person name="Gao C."/>
            <person name="Wu H."/>
            <person name="Li Y."/>
            <person name="Cui Y."/>
            <person name="Guo X."/>
            <person name="Zheng S."/>
            <person name="Wang B."/>
            <person name="Yu K."/>
            <person name="Liang Q."/>
            <person name="Yang W."/>
            <person name="Lou X."/>
            <person name="Chen J."/>
            <person name="Feng M."/>
            <person name="Jian J."/>
            <person name="Zhang X."/>
            <person name="Luo G."/>
            <person name="Jiang Y."/>
            <person name="Liu J."/>
            <person name="Wang Z."/>
            <person name="Sha Y."/>
            <person name="Zhang B."/>
            <person name="Wu H."/>
            <person name="Tang D."/>
            <person name="Shen Q."/>
            <person name="Xue P."/>
            <person name="Zou S."/>
            <person name="Wang X."/>
            <person name="Liu X."/>
            <person name="Wang F."/>
            <person name="Yang Y."/>
            <person name="An X."/>
            <person name="Dong Z."/>
            <person name="Zhang K."/>
            <person name="Zhang X."/>
            <person name="Luo M.C."/>
            <person name="Dvorak J."/>
            <person name="Tong Y."/>
            <person name="Wang J."/>
            <person name="Yang H."/>
            <person name="Li Z."/>
            <person name="Wang D."/>
            <person name="Zhang A."/>
            <person name="Wang J."/>
        </authorList>
    </citation>
    <scope>NUCLEOTIDE SEQUENCE</scope>
</reference>
<protein>
    <submittedName>
        <fullName evidence="1">Uncharacterized protein</fullName>
    </submittedName>
</protein>
<evidence type="ECO:0000313" key="1">
    <source>
        <dbReference type="EMBL" id="EMS64942.1"/>
    </source>
</evidence>
<accession>M7ZXZ2</accession>
<gene>
    <name evidence="1" type="ORF">TRIUR3_03603</name>
</gene>
<dbReference type="EMBL" id="KD050240">
    <property type="protein sequence ID" value="EMS64942.1"/>
    <property type="molecule type" value="Genomic_DNA"/>
</dbReference>